<keyword evidence="2" id="KW-1185">Reference proteome</keyword>
<dbReference type="AlphaFoldDB" id="A0A3M7S7J0"/>
<dbReference type="Proteomes" id="UP000276133">
    <property type="component" value="Unassembled WGS sequence"/>
</dbReference>
<accession>A0A3M7S7J0</accession>
<evidence type="ECO:0000313" key="1">
    <source>
        <dbReference type="EMBL" id="RNA31794.1"/>
    </source>
</evidence>
<sequence length="215" mass="25393">MYKKFIKSDFILWQSFDKDLSNIGLNFYIPETNDKKILQDYEIFVIKFSDYELLKKNNIFLIFLDTNDDQEKVFISLFDLNYHQINRSTDHQFIKVKLRGDETLNAKIKFGDEIRIESIKKNDDLNSITVFLNGVTMFEIEYSSLNLVPILGIPQSEETYDFSKIVENSNSTKNHFKKNDNYRHLPIDTMMKLASSYLYDGKSVIKRLGHIPWTN</sequence>
<protein>
    <submittedName>
        <fullName evidence="1">Uncharacterized protein</fullName>
    </submittedName>
</protein>
<comment type="caution">
    <text evidence="1">The sequence shown here is derived from an EMBL/GenBank/DDBJ whole genome shotgun (WGS) entry which is preliminary data.</text>
</comment>
<name>A0A3M7S7J0_BRAPC</name>
<evidence type="ECO:0000313" key="2">
    <source>
        <dbReference type="Proteomes" id="UP000276133"/>
    </source>
</evidence>
<dbReference type="EMBL" id="REGN01001894">
    <property type="protein sequence ID" value="RNA31794.1"/>
    <property type="molecule type" value="Genomic_DNA"/>
</dbReference>
<proteinExistence type="predicted"/>
<gene>
    <name evidence="1" type="ORF">BpHYR1_049180</name>
</gene>
<reference evidence="1 2" key="1">
    <citation type="journal article" date="2018" name="Sci. Rep.">
        <title>Genomic signatures of local adaptation to the degree of environmental predictability in rotifers.</title>
        <authorList>
            <person name="Franch-Gras L."/>
            <person name="Hahn C."/>
            <person name="Garcia-Roger E.M."/>
            <person name="Carmona M.J."/>
            <person name="Serra M."/>
            <person name="Gomez A."/>
        </authorList>
    </citation>
    <scope>NUCLEOTIDE SEQUENCE [LARGE SCALE GENOMIC DNA]</scope>
    <source>
        <strain evidence="1">HYR1</strain>
    </source>
</reference>
<organism evidence="1 2">
    <name type="scientific">Brachionus plicatilis</name>
    <name type="common">Marine rotifer</name>
    <name type="synonym">Brachionus muelleri</name>
    <dbReference type="NCBI Taxonomy" id="10195"/>
    <lineage>
        <taxon>Eukaryota</taxon>
        <taxon>Metazoa</taxon>
        <taxon>Spiralia</taxon>
        <taxon>Gnathifera</taxon>
        <taxon>Rotifera</taxon>
        <taxon>Eurotatoria</taxon>
        <taxon>Monogononta</taxon>
        <taxon>Pseudotrocha</taxon>
        <taxon>Ploima</taxon>
        <taxon>Brachionidae</taxon>
        <taxon>Brachionus</taxon>
    </lineage>
</organism>